<evidence type="ECO:0000256" key="1">
    <source>
        <dbReference type="ARBA" id="ARBA00001971"/>
    </source>
</evidence>
<dbReference type="PRINTS" id="PR00465">
    <property type="entry name" value="EP450IV"/>
</dbReference>
<dbReference type="InterPro" id="IPR050196">
    <property type="entry name" value="Cytochrome_P450_Monoox"/>
</dbReference>
<comment type="function">
    <text evidence="2">May be involved in the metabolism of insect hormones and in the breakdown of synthetic insecticides.</text>
</comment>
<comment type="cofactor">
    <cofactor evidence="1 14">
        <name>heme</name>
        <dbReference type="ChEBI" id="CHEBI:30413"/>
    </cofactor>
</comment>
<dbReference type="GO" id="GO:0005789">
    <property type="term" value="C:endoplasmic reticulum membrane"/>
    <property type="evidence" value="ECO:0007669"/>
    <property type="project" value="UniProtKB-SubCell"/>
</dbReference>
<evidence type="ECO:0000256" key="9">
    <source>
        <dbReference type="ARBA" id="ARBA00022848"/>
    </source>
</evidence>
<proteinExistence type="inferred from homology"/>
<evidence type="ECO:0000256" key="15">
    <source>
        <dbReference type="RuleBase" id="RU000461"/>
    </source>
</evidence>
<evidence type="ECO:0000313" key="16">
    <source>
        <dbReference type="EnsemblMetazoa" id="XP_016841222"/>
    </source>
</evidence>
<dbReference type="KEGG" id="nvi:107981122"/>
<evidence type="ECO:0008006" key="18">
    <source>
        <dbReference type="Google" id="ProtNLM"/>
    </source>
</evidence>
<dbReference type="SUPFAM" id="SSF48264">
    <property type="entry name" value="Cytochrome P450"/>
    <property type="match status" value="1"/>
</dbReference>
<dbReference type="InterPro" id="IPR036396">
    <property type="entry name" value="Cyt_P450_sf"/>
</dbReference>
<keyword evidence="8" id="KW-0256">Endoplasmic reticulum</keyword>
<accession>A0A7M7IQB5</accession>
<sequence>MIAYVLLTCVFLLIVQILLWVTKEGRLWNKIPGPTPLPFVGNLLPLIGSTEHLWNALHDLAIKYYPIVRIWHTKTVMVLISHPDDLQVILSSKANINKPPLYDLIKPWLGDSVILSKDNKWTERRKILIPAFHLNILKKFIKVTNEHNERFITFIQSFGDESVQNVSTLLPELTLKIFCESAMGVNQNDDLIKKYKHAMEEMFGVSIYRATRPFIKDWMMPFVKIGQIQKRAVETLHGFRDQMILERRKYHESTGYQIYQPVDNESNSSNEIQYKRTLSMIDLLFTLEKEGLIDEDGINEEVDTFIVGGHDTTAIASTFFLVLLAENVYAQDRARAEITEVLANNNGDITSQLHKLHYLERCIKESIRLYPSAPCIGRILTEDIQLKNYLLPAGTEVLCMLRAAHLDPNFWPEPNKFDPDRFLPENVKDRHPFAYSPFSQGPRNCIGQKLAFLQIKILASGILSNFYLEPVDRTVDVKFRMNANLHTTKPLHVKFVKIRKD</sequence>
<evidence type="ECO:0000256" key="2">
    <source>
        <dbReference type="ARBA" id="ARBA00003690"/>
    </source>
</evidence>
<dbReference type="SMR" id="A0A7M7IQB5"/>
<dbReference type="PRINTS" id="PR00385">
    <property type="entry name" value="P450"/>
</dbReference>
<evidence type="ECO:0000256" key="12">
    <source>
        <dbReference type="ARBA" id="ARBA00023033"/>
    </source>
</evidence>
<comment type="subcellular location">
    <subcellularLocation>
        <location evidence="4">Endoplasmic reticulum membrane</location>
        <topology evidence="4">Peripheral membrane protein</topology>
    </subcellularLocation>
    <subcellularLocation>
        <location evidence="3">Microsome membrane</location>
        <topology evidence="3">Peripheral membrane protein</topology>
    </subcellularLocation>
</comment>
<dbReference type="Proteomes" id="UP000002358">
    <property type="component" value="Chromosome 5"/>
</dbReference>
<dbReference type="GO" id="GO:0020037">
    <property type="term" value="F:heme binding"/>
    <property type="evidence" value="ECO:0007669"/>
    <property type="project" value="InterPro"/>
</dbReference>
<feature type="binding site" description="axial binding residue" evidence="14">
    <location>
        <position position="445"/>
    </location>
    <ligand>
        <name>heme</name>
        <dbReference type="ChEBI" id="CHEBI:30413"/>
    </ligand>
    <ligandPart>
        <name>Fe</name>
        <dbReference type="ChEBI" id="CHEBI:18248"/>
    </ligandPart>
</feature>
<dbReference type="AlphaFoldDB" id="A0A7M7IQB5"/>
<dbReference type="Pfam" id="PF00067">
    <property type="entry name" value="p450"/>
    <property type="match status" value="1"/>
</dbReference>
<protein>
    <recommendedName>
        <fullName evidence="18">Cytochrome P450</fullName>
    </recommendedName>
</protein>
<dbReference type="PANTHER" id="PTHR24291">
    <property type="entry name" value="CYTOCHROME P450 FAMILY 4"/>
    <property type="match status" value="1"/>
</dbReference>
<dbReference type="GO" id="GO:0004497">
    <property type="term" value="F:monooxygenase activity"/>
    <property type="evidence" value="ECO:0007669"/>
    <property type="project" value="UniProtKB-KW"/>
</dbReference>
<keyword evidence="11 14" id="KW-0408">Iron</keyword>
<keyword evidence="13" id="KW-0472">Membrane</keyword>
<dbReference type="InParanoid" id="A0A7M7IQB5"/>
<evidence type="ECO:0000256" key="5">
    <source>
        <dbReference type="ARBA" id="ARBA00010617"/>
    </source>
</evidence>
<dbReference type="RefSeq" id="XP_016841222.1">
    <property type="nucleotide sequence ID" value="XM_016985733.3"/>
</dbReference>
<dbReference type="InterPro" id="IPR002403">
    <property type="entry name" value="Cyt_P450_E_grp-IV"/>
</dbReference>
<comment type="similarity">
    <text evidence="5 15">Belongs to the cytochrome P450 family.</text>
</comment>
<dbReference type="PROSITE" id="PS00086">
    <property type="entry name" value="CYTOCHROME_P450"/>
    <property type="match status" value="1"/>
</dbReference>
<keyword evidence="7 14" id="KW-0479">Metal-binding</keyword>
<dbReference type="CDD" id="cd20628">
    <property type="entry name" value="CYP4"/>
    <property type="match status" value="1"/>
</dbReference>
<dbReference type="GO" id="GO:0005506">
    <property type="term" value="F:iron ion binding"/>
    <property type="evidence" value="ECO:0007669"/>
    <property type="project" value="InterPro"/>
</dbReference>
<keyword evidence="9" id="KW-0492">Microsome</keyword>
<evidence type="ECO:0000256" key="14">
    <source>
        <dbReference type="PIRSR" id="PIRSR602403-1"/>
    </source>
</evidence>
<keyword evidence="6 14" id="KW-0349">Heme</keyword>
<evidence type="ECO:0000256" key="11">
    <source>
        <dbReference type="ARBA" id="ARBA00023004"/>
    </source>
</evidence>
<evidence type="ECO:0000313" key="17">
    <source>
        <dbReference type="Proteomes" id="UP000002358"/>
    </source>
</evidence>
<keyword evidence="12 15" id="KW-0503">Monooxygenase</keyword>
<dbReference type="Gene3D" id="1.10.630.10">
    <property type="entry name" value="Cytochrome P450"/>
    <property type="match status" value="1"/>
</dbReference>
<evidence type="ECO:0000256" key="13">
    <source>
        <dbReference type="ARBA" id="ARBA00023136"/>
    </source>
</evidence>
<keyword evidence="10 15" id="KW-0560">Oxidoreductase</keyword>
<evidence type="ECO:0000256" key="3">
    <source>
        <dbReference type="ARBA" id="ARBA00004174"/>
    </source>
</evidence>
<evidence type="ECO:0000256" key="10">
    <source>
        <dbReference type="ARBA" id="ARBA00023002"/>
    </source>
</evidence>
<dbReference type="GO" id="GO:0016705">
    <property type="term" value="F:oxidoreductase activity, acting on paired donors, with incorporation or reduction of molecular oxygen"/>
    <property type="evidence" value="ECO:0007669"/>
    <property type="project" value="InterPro"/>
</dbReference>
<dbReference type="InterPro" id="IPR001128">
    <property type="entry name" value="Cyt_P450"/>
</dbReference>
<keyword evidence="17" id="KW-1185">Reference proteome</keyword>
<dbReference type="GeneID" id="107981122"/>
<dbReference type="PANTHER" id="PTHR24291:SF189">
    <property type="entry name" value="CYTOCHROME P450 4C3-RELATED"/>
    <property type="match status" value="1"/>
</dbReference>
<dbReference type="OrthoDB" id="1470350at2759"/>
<evidence type="ECO:0000256" key="6">
    <source>
        <dbReference type="ARBA" id="ARBA00022617"/>
    </source>
</evidence>
<name>A0A7M7IQB5_NASVI</name>
<organism evidence="16 17">
    <name type="scientific">Nasonia vitripennis</name>
    <name type="common">Parasitic wasp</name>
    <dbReference type="NCBI Taxonomy" id="7425"/>
    <lineage>
        <taxon>Eukaryota</taxon>
        <taxon>Metazoa</taxon>
        <taxon>Ecdysozoa</taxon>
        <taxon>Arthropoda</taxon>
        <taxon>Hexapoda</taxon>
        <taxon>Insecta</taxon>
        <taxon>Pterygota</taxon>
        <taxon>Neoptera</taxon>
        <taxon>Endopterygota</taxon>
        <taxon>Hymenoptera</taxon>
        <taxon>Apocrita</taxon>
        <taxon>Proctotrupomorpha</taxon>
        <taxon>Chalcidoidea</taxon>
        <taxon>Pteromalidae</taxon>
        <taxon>Pteromalinae</taxon>
        <taxon>Nasonia</taxon>
    </lineage>
</organism>
<evidence type="ECO:0000256" key="8">
    <source>
        <dbReference type="ARBA" id="ARBA00022824"/>
    </source>
</evidence>
<reference evidence="16" key="1">
    <citation type="submission" date="2021-01" db="UniProtKB">
        <authorList>
            <consortium name="EnsemblMetazoa"/>
        </authorList>
    </citation>
    <scope>IDENTIFICATION</scope>
</reference>
<evidence type="ECO:0000256" key="7">
    <source>
        <dbReference type="ARBA" id="ARBA00022723"/>
    </source>
</evidence>
<dbReference type="EnsemblMetazoa" id="XM_016985733">
    <property type="protein sequence ID" value="XP_016841222"/>
    <property type="gene ID" value="LOC107981122"/>
</dbReference>
<evidence type="ECO:0000256" key="4">
    <source>
        <dbReference type="ARBA" id="ARBA00004406"/>
    </source>
</evidence>
<dbReference type="InterPro" id="IPR017972">
    <property type="entry name" value="Cyt_P450_CS"/>
</dbReference>